<feature type="transmembrane region" description="Helical" evidence="7">
    <location>
        <begin position="181"/>
        <end position="203"/>
    </location>
</feature>
<evidence type="ECO:0000313" key="11">
    <source>
        <dbReference type="Proteomes" id="UP000245464"/>
    </source>
</evidence>
<evidence type="ECO:0000256" key="6">
    <source>
        <dbReference type="SAM" id="MobiDB-lite"/>
    </source>
</evidence>
<reference evidence="10" key="3">
    <citation type="journal article" date="2022" name="bioRxiv">
        <title>A global pangenome for the wheat fungal pathogen Pyrenophora tritici-repentis and prediction of effector protein structural homology.</title>
        <authorList>
            <person name="Moolhuijzen P."/>
            <person name="See P.T."/>
            <person name="Shi G."/>
            <person name="Powell H.R."/>
            <person name="Cockram J."/>
            <person name="Jorgensen L.N."/>
            <person name="Benslimane H."/>
            <person name="Strelkov S.E."/>
            <person name="Turner J."/>
            <person name="Liu Z."/>
            <person name="Moffat C.S."/>
        </authorList>
    </citation>
    <scope>NUCLEOTIDE SEQUENCE</scope>
    <source>
        <strain evidence="10">86-124</strain>
    </source>
</reference>
<dbReference type="InterPro" id="IPR020846">
    <property type="entry name" value="MFS_dom"/>
</dbReference>
<feature type="transmembrane region" description="Helical" evidence="7">
    <location>
        <begin position="322"/>
        <end position="342"/>
    </location>
</feature>
<feature type="transmembrane region" description="Helical" evidence="7">
    <location>
        <begin position="252"/>
        <end position="272"/>
    </location>
</feature>
<dbReference type="PANTHER" id="PTHR23501:SF109">
    <property type="entry name" value="MAJOR FACILITATOR SUPERFAMILY (MFS) PROFILE DOMAIN-CONTAINING PROTEIN-RELATED"/>
    <property type="match status" value="1"/>
</dbReference>
<feature type="transmembrane region" description="Helical" evidence="7">
    <location>
        <begin position="445"/>
        <end position="468"/>
    </location>
</feature>
<evidence type="ECO:0000256" key="1">
    <source>
        <dbReference type="ARBA" id="ARBA00004141"/>
    </source>
</evidence>
<feature type="transmembrane region" description="Helical" evidence="7">
    <location>
        <begin position="56"/>
        <end position="74"/>
    </location>
</feature>
<proteinExistence type="predicted"/>
<evidence type="ECO:0000256" key="5">
    <source>
        <dbReference type="ARBA" id="ARBA00023136"/>
    </source>
</evidence>
<dbReference type="OrthoDB" id="4161376at2759"/>
<feature type="domain" description="Major facilitator superfamily (MFS) profile" evidence="8">
    <location>
        <begin position="57"/>
        <end position="503"/>
    </location>
</feature>
<evidence type="ECO:0000259" key="8">
    <source>
        <dbReference type="PROSITE" id="PS50850"/>
    </source>
</evidence>
<dbReference type="OMA" id="FCPSPLW"/>
<feature type="transmembrane region" description="Helical" evidence="7">
    <location>
        <begin position="362"/>
        <end position="382"/>
    </location>
</feature>
<keyword evidence="12" id="KW-1185">Reference proteome</keyword>
<dbReference type="AlphaFoldDB" id="A0A2W1D7S6"/>
<accession>A0A2W1D7S6</accession>
<reference evidence="9" key="1">
    <citation type="journal article" date="2018" name="BMC Genomics">
        <title>Comparative genomics of the wheat fungal pathogen Pyrenophora tritici-repentis reveals chromosomal variations and genome plasticity.</title>
        <authorList>
            <person name="Moolhuijzen P."/>
            <person name="See P.T."/>
            <person name="Hane J.K."/>
            <person name="Shi G."/>
            <person name="Liu Z."/>
            <person name="Oliver R.P."/>
            <person name="Moffat C.S."/>
        </authorList>
    </citation>
    <scope>NUCLEOTIDE SEQUENCE [LARGE SCALE GENOMIC DNA]</scope>
    <source>
        <strain evidence="9">M4</strain>
    </source>
</reference>
<dbReference type="GO" id="GO:0022857">
    <property type="term" value="F:transmembrane transporter activity"/>
    <property type="evidence" value="ECO:0007669"/>
    <property type="project" value="InterPro"/>
</dbReference>
<dbReference type="Proteomes" id="UP000249757">
    <property type="component" value="Unassembled WGS sequence"/>
</dbReference>
<evidence type="ECO:0000256" key="2">
    <source>
        <dbReference type="ARBA" id="ARBA00022448"/>
    </source>
</evidence>
<reference evidence="12" key="4">
    <citation type="journal article" date="2022" name="Microb. Genom.">
        <title>A global pangenome for the wheat fungal pathogen Pyrenophora tritici-repentis and prediction of effector protein structural homology.</title>
        <authorList>
            <person name="Moolhuijzen P.M."/>
            <person name="See P.T."/>
            <person name="Shi G."/>
            <person name="Powell H.R."/>
            <person name="Cockram J."/>
            <person name="Jorgensen L.N."/>
            <person name="Benslimane H."/>
            <person name="Strelkov S.E."/>
            <person name="Turner J."/>
            <person name="Liu Z."/>
            <person name="Moffat C.S."/>
        </authorList>
    </citation>
    <scope>NUCLEOTIDE SEQUENCE [LARGE SCALE GENOMIC DNA]</scope>
</reference>
<feature type="transmembrane region" description="Helical" evidence="7">
    <location>
        <begin position="412"/>
        <end position="433"/>
    </location>
</feature>
<keyword evidence="2" id="KW-0813">Transport</keyword>
<feature type="compositionally biased region" description="Basic and acidic residues" evidence="6">
    <location>
        <begin position="8"/>
        <end position="20"/>
    </location>
</feature>
<dbReference type="GO" id="GO:0005886">
    <property type="term" value="C:plasma membrane"/>
    <property type="evidence" value="ECO:0007669"/>
    <property type="project" value="TreeGrafter"/>
</dbReference>
<evidence type="ECO:0000256" key="4">
    <source>
        <dbReference type="ARBA" id="ARBA00022989"/>
    </source>
</evidence>
<sequence>MDTGRSSSRSEDFEKREGHPLETITSKTPVNESDEQHAVANPGPGPEVHQQMNPRLFMTLTCMSFLFIGSQIALYLYGSVFSLITADIGGADRYIWLVIGYLIPNAALCPFVGALSDLYGRQKVAIAGQIFLIIGPIITSTANTMNIAIAGQVFSGVGAGLNELIALAGTGEVVPIKDRSFYVGCVILTMIPFLPCSLYAHWISEAASWRYNGIFIGVWNFIGLVLCILFYKDPSRITDTYTRRDVLRKVDFIGGFLSTAGVTLFMMGLQWSSLQYKWGSAHNVAPFTIGLIFIIAFFIWEFKAPYPMCPRELFSKSKRTTISILLITFFSGGNYFVMLLLWPSELTAVWGGDEKTIGIRTLPVGFCIIGGAAICLGLIIATKGRIRELMIFFTALMTAATGAMSIGRPDNINETLVVVSFACLGVGGILIPTSIIAQTIVPDEYIATITAITLSIRFVGGAIGFSIYTNVLTHKTTEYFTKYVAIDTLVTKSIVNFLNPDGQATIAAIASALGNSRFAEVKHILATSPSVINREAYPEILAATQKSWALAYRYPYWISIAFGGVCFISSFFIADVRPMMMTKRVTNPLKLSR</sequence>
<dbReference type="InterPro" id="IPR010573">
    <property type="entry name" value="MFS_Str1/Tri12-like"/>
</dbReference>
<dbReference type="PROSITE" id="PS50850">
    <property type="entry name" value="MFS"/>
    <property type="match status" value="1"/>
</dbReference>
<dbReference type="Proteomes" id="UP000245464">
    <property type="component" value="Chromosome 2"/>
</dbReference>
<feature type="transmembrane region" description="Helical" evidence="7">
    <location>
        <begin position="94"/>
        <end position="112"/>
    </location>
</feature>
<gene>
    <name evidence="10" type="ORF">Ptr86124_002279</name>
    <name evidence="9" type="ORF">PtrM4_067210</name>
</gene>
<dbReference type="Pfam" id="PF06609">
    <property type="entry name" value="TRI12"/>
    <property type="match status" value="1"/>
</dbReference>
<evidence type="ECO:0000256" key="3">
    <source>
        <dbReference type="ARBA" id="ARBA00022692"/>
    </source>
</evidence>
<organism evidence="9 11">
    <name type="scientific">Pyrenophora tritici-repentis</name>
    <dbReference type="NCBI Taxonomy" id="45151"/>
    <lineage>
        <taxon>Eukaryota</taxon>
        <taxon>Fungi</taxon>
        <taxon>Dikarya</taxon>
        <taxon>Ascomycota</taxon>
        <taxon>Pezizomycotina</taxon>
        <taxon>Dothideomycetes</taxon>
        <taxon>Pleosporomycetidae</taxon>
        <taxon>Pleosporales</taxon>
        <taxon>Pleosporineae</taxon>
        <taxon>Pleosporaceae</taxon>
        <taxon>Pyrenophora</taxon>
    </lineage>
</organism>
<keyword evidence="3 7" id="KW-0812">Transmembrane</keyword>
<evidence type="ECO:0000256" key="7">
    <source>
        <dbReference type="SAM" id="Phobius"/>
    </source>
</evidence>
<dbReference type="EMBL" id="NQIK02000002">
    <property type="protein sequence ID" value="KAF7575097.1"/>
    <property type="molecule type" value="Genomic_DNA"/>
</dbReference>
<evidence type="ECO:0000313" key="12">
    <source>
        <dbReference type="Proteomes" id="UP000249757"/>
    </source>
</evidence>
<feature type="transmembrane region" description="Helical" evidence="7">
    <location>
        <begin position="124"/>
        <end position="142"/>
    </location>
</feature>
<feature type="transmembrane region" description="Helical" evidence="7">
    <location>
        <begin position="389"/>
        <end position="406"/>
    </location>
</feature>
<evidence type="ECO:0000313" key="10">
    <source>
        <dbReference type="EMBL" id="KAI1519151.1"/>
    </source>
</evidence>
<feature type="transmembrane region" description="Helical" evidence="7">
    <location>
        <begin position="554"/>
        <end position="574"/>
    </location>
</feature>
<feature type="transmembrane region" description="Helical" evidence="7">
    <location>
        <begin position="148"/>
        <end position="169"/>
    </location>
</feature>
<name>A0A2W1D7S6_9PLEO</name>
<dbReference type="PANTHER" id="PTHR23501">
    <property type="entry name" value="MAJOR FACILITATOR SUPERFAMILY"/>
    <property type="match status" value="1"/>
</dbReference>
<protein>
    <submittedName>
        <fullName evidence="9">AraJ, Arabinose efflux permease</fullName>
    </submittedName>
    <submittedName>
        <fullName evidence="10">Fungal trichothecene efflux pump</fullName>
    </submittedName>
</protein>
<feature type="region of interest" description="Disordered" evidence="6">
    <location>
        <begin position="1"/>
        <end position="46"/>
    </location>
</feature>
<dbReference type="InterPro" id="IPR036259">
    <property type="entry name" value="MFS_trans_sf"/>
</dbReference>
<dbReference type="Gene3D" id="1.20.1250.20">
    <property type="entry name" value="MFS general substrate transporter like domains"/>
    <property type="match status" value="2"/>
</dbReference>
<keyword evidence="5 7" id="KW-0472">Membrane</keyword>
<dbReference type="EMBL" id="NRDI02000002">
    <property type="protein sequence ID" value="KAI1519151.1"/>
    <property type="molecule type" value="Genomic_DNA"/>
</dbReference>
<comment type="caution">
    <text evidence="9">The sequence shown here is derived from an EMBL/GenBank/DDBJ whole genome shotgun (WGS) entry which is preliminary data.</text>
</comment>
<reference evidence="10" key="2">
    <citation type="submission" date="2021-05" db="EMBL/GenBank/DDBJ databases">
        <authorList>
            <person name="Moolhuijzen P.M."/>
            <person name="Moffat C.S."/>
        </authorList>
    </citation>
    <scope>NUCLEOTIDE SEQUENCE</scope>
    <source>
        <strain evidence="10">86-124</strain>
    </source>
</reference>
<dbReference type="SUPFAM" id="SSF103473">
    <property type="entry name" value="MFS general substrate transporter"/>
    <property type="match status" value="1"/>
</dbReference>
<evidence type="ECO:0000313" key="9">
    <source>
        <dbReference type="EMBL" id="KAF7575097.1"/>
    </source>
</evidence>
<comment type="subcellular location">
    <subcellularLocation>
        <location evidence="1">Membrane</location>
        <topology evidence="1">Multi-pass membrane protein</topology>
    </subcellularLocation>
</comment>
<keyword evidence="4 7" id="KW-1133">Transmembrane helix</keyword>
<feature type="transmembrane region" description="Helical" evidence="7">
    <location>
        <begin position="209"/>
        <end position="231"/>
    </location>
</feature>
<feature type="transmembrane region" description="Helical" evidence="7">
    <location>
        <begin position="284"/>
        <end position="302"/>
    </location>
</feature>